<comment type="similarity">
    <text evidence="1">Belongs to the BCP1 family.</text>
</comment>
<dbReference type="PANTHER" id="PTHR13261">
    <property type="entry name" value="BRCA2 AND CDKN1A INTERACTING PROTEIN"/>
    <property type="match status" value="1"/>
</dbReference>
<dbReference type="PANTHER" id="PTHR13261:SF0">
    <property type="entry name" value="BRCA2 AND CDKN1A-INTERACTING PROTEIN"/>
    <property type="match status" value="1"/>
</dbReference>
<dbReference type="GO" id="GO:0005634">
    <property type="term" value="C:nucleus"/>
    <property type="evidence" value="ECO:0007669"/>
    <property type="project" value="TreeGrafter"/>
</dbReference>
<sequence>MAIPKKRKIENKANSANSANSANNTASDEGTVSEVIGIDFDVFNLKNEDLNGILLMLKQLFTNLPITYNGLATHLISQKDVGSVLKLPIEEDDSGSDSDEPDIFALVSVVNLTLHKNVKCVKKIMVLLKNLVEKNVQDPLIKKQFNDYLEECEKSENAKQIGLLINERFINIPAKPSYPLCKSLFQEINEKNYNFFAYFALCKVYKIKSNSQQDIFEYSKPEDKIFERYSAL</sequence>
<evidence type="ECO:0000256" key="1">
    <source>
        <dbReference type="ARBA" id="ARBA00006781"/>
    </source>
</evidence>
<evidence type="ECO:0008006" key="4">
    <source>
        <dbReference type="Google" id="ProtNLM"/>
    </source>
</evidence>
<protein>
    <recommendedName>
        <fullName evidence="4">Protein BCCIP homolog</fullName>
    </recommendedName>
</protein>
<feature type="region of interest" description="Disordered" evidence="2">
    <location>
        <begin position="1"/>
        <end position="27"/>
    </location>
</feature>
<dbReference type="Pfam" id="PF13862">
    <property type="entry name" value="BCCIP"/>
    <property type="match status" value="1"/>
</dbReference>
<evidence type="ECO:0000256" key="2">
    <source>
        <dbReference type="SAM" id="MobiDB-lite"/>
    </source>
</evidence>
<dbReference type="EMBL" id="GECZ01016752">
    <property type="protein sequence ID" value="JAS53017.1"/>
    <property type="molecule type" value="Transcribed_RNA"/>
</dbReference>
<name>A0A1B6FS29_9HEMI</name>
<gene>
    <name evidence="3" type="ORF">g.49339</name>
</gene>
<organism evidence="3">
    <name type="scientific">Cuerna arida</name>
    <dbReference type="NCBI Taxonomy" id="1464854"/>
    <lineage>
        <taxon>Eukaryota</taxon>
        <taxon>Metazoa</taxon>
        <taxon>Ecdysozoa</taxon>
        <taxon>Arthropoda</taxon>
        <taxon>Hexapoda</taxon>
        <taxon>Insecta</taxon>
        <taxon>Pterygota</taxon>
        <taxon>Neoptera</taxon>
        <taxon>Paraneoptera</taxon>
        <taxon>Hemiptera</taxon>
        <taxon>Auchenorrhyncha</taxon>
        <taxon>Membracoidea</taxon>
        <taxon>Cicadellidae</taxon>
        <taxon>Cicadellinae</taxon>
        <taxon>Proconiini</taxon>
        <taxon>Cuerna</taxon>
    </lineage>
</organism>
<feature type="compositionally biased region" description="Low complexity" evidence="2">
    <location>
        <begin position="13"/>
        <end position="27"/>
    </location>
</feature>
<dbReference type="AlphaFoldDB" id="A0A1B6FS29"/>
<feature type="non-terminal residue" evidence="3">
    <location>
        <position position="232"/>
    </location>
</feature>
<accession>A0A1B6FS29</accession>
<reference evidence="3" key="1">
    <citation type="submission" date="2015-11" db="EMBL/GenBank/DDBJ databases">
        <title>De novo transcriptome assembly of four potential Pierce s Disease insect vectors from Arizona vineyards.</title>
        <authorList>
            <person name="Tassone E.E."/>
        </authorList>
    </citation>
    <scope>NUCLEOTIDE SEQUENCE</scope>
</reference>
<dbReference type="InterPro" id="IPR025602">
    <property type="entry name" value="BCP1_family"/>
</dbReference>
<proteinExistence type="inferred from homology"/>
<evidence type="ECO:0000313" key="3">
    <source>
        <dbReference type="EMBL" id="JAS53017.1"/>
    </source>
</evidence>